<keyword evidence="7" id="KW-1185">Reference proteome</keyword>
<dbReference type="EMBL" id="JBHSNC010000010">
    <property type="protein sequence ID" value="MFC5528624.1"/>
    <property type="molecule type" value="Genomic_DNA"/>
</dbReference>
<evidence type="ECO:0000313" key="7">
    <source>
        <dbReference type="Proteomes" id="UP001596108"/>
    </source>
</evidence>
<feature type="domain" description="Carboxyltransferase" evidence="4">
    <location>
        <begin position="6"/>
        <end position="206"/>
    </location>
</feature>
<dbReference type="Gene3D" id="3.30.1360.40">
    <property type="match status" value="1"/>
</dbReference>
<dbReference type="RefSeq" id="WP_378110468.1">
    <property type="nucleotide sequence ID" value="NZ_JBHSNC010000010.1"/>
</dbReference>
<evidence type="ECO:0000259" key="5">
    <source>
        <dbReference type="SMART" id="SM00797"/>
    </source>
</evidence>
<keyword evidence="1" id="KW-0547">Nucleotide-binding</keyword>
<evidence type="ECO:0000256" key="1">
    <source>
        <dbReference type="ARBA" id="ARBA00022741"/>
    </source>
</evidence>
<dbReference type="InterPro" id="IPR052708">
    <property type="entry name" value="PxpC"/>
</dbReference>
<dbReference type="SMART" id="SM00797">
    <property type="entry name" value="AHS2"/>
    <property type="match status" value="1"/>
</dbReference>
<keyword evidence="3" id="KW-0067">ATP-binding</keyword>
<dbReference type="SUPFAM" id="SSF160467">
    <property type="entry name" value="PH0987 N-terminal domain-like"/>
    <property type="match status" value="1"/>
</dbReference>
<dbReference type="SMART" id="SM00796">
    <property type="entry name" value="AHS1"/>
    <property type="match status" value="1"/>
</dbReference>
<evidence type="ECO:0000259" key="4">
    <source>
        <dbReference type="SMART" id="SM00796"/>
    </source>
</evidence>
<feature type="domain" description="Carboxyltransferase" evidence="5">
    <location>
        <begin position="265"/>
        <end position="563"/>
    </location>
</feature>
<dbReference type="InterPro" id="IPR003833">
    <property type="entry name" value="CT_C_D"/>
</dbReference>
<dbReference type="PANTHER" id="PTHR43309:SF5">
    <property type="entry name" value="5-OXOPROLINASE SUBUNIT C"/>
    <property type="match status" value="1"/>
</dbReference>
<dbReference type="InterPro" id="IPR003778">
    <property type="entry name" value="CT_A_B"/>
</dbReference>
<gene>
    <name evidence="6" type="primary">pxpB</name>
    <name evidence="6" type="ORF">ACFPQ4_04040</name>
</gene>
<reference evidence="7" key="1">
    <citation type="journal article" date="2019" name="Int. J. Syst. Evol. Microbiol.">
        <title>The Global Catalogue of Microorganisms (GCM) 10K type strain sequencing project: providing services to taxonomists for standard genome sequencing and annotation.</title>
        <authorList>
            <consortium name="The Broad Institute Genomics Platform"/>
            <consortium name="The Broad Institute Genome Sequencing Center for Infectious Disease"/>
            <person name="Wu L."/>
            <person name="Ma J."/>
        </authorList>
    </citation>
    <scope>NUCLEOTIDE SEQUENCE [LARGE SCALE GENOMIC DNA]</scope>
    <source>
        <strain evidence="7">CGMCC 1.18578</strain>
    </source>
</reference>
<dbReference type="NCBIfam" id="TIGR00724">
    <property type="entry name" value="urea_amlyse_rel"/>
    <property type="match status" value="1"/>
</dbReference>
<evidence type="ECO:0000313" key="6">
    <source>
        <dbReference type="EMBL" id="MFC5528624.1"/>
    </source>
</evidence>
<sequence>MTTSDFVIEPLGDRAFMLAWRAGDIPIQAVGAAMQHIRGLALPWLQELVPAYRSIAVHIRSSRLMVAQASEELLLKLEGFVASVAEYSPKLVELPVRYGGEHGPDLEASASRSGLTVQQFIREHSEVVYEVAMIGFAPGFPYLIGLPDRLAQPRRQTPRVTVPFGSVGIAGNQTGVYPVTSPGGWQIIGRTAMQLFRPEEEAPFLLAPGDRVKFVPADSDKQEVLATTDNKAPMYSKPTRHAAFTVTKPGMLTTVQDLGRPGWQAYGVTVGGAMDEYAMRTANILVGNGEDAAGLELTIIGPAFAVEQDMLIALSGADIDASANGEAIPMNKPVALRRGTTLAFGRVTAGCRTYMAIAGGIDVPKVMGSRSTDPRAKIGAAVAESESLGCGEPTALSLVLSDGLLRKARQEGRCWSTVPWQASGIGYARTSEGQRFVLLRITEGAEWEQFDQEARQALLESAYRVGTASNRMGIRLNGTALARLSSVELPSHGVAQGTVQVPPDGQPIVLAAGCQPTGGYPKLAHVIAADLPKLAQVAPGDQVRFERVDMDAAMQARQAQEQDLALLKAGVFARVCAWTTGGTLA</sequence>
<organism evidence="6 7">
    <name type="scientific">Cohnella yongneupensis</name>
    <dbReference type="NCBI Taxonomy" id="425006"/>
    <lineage>
        <taxon>Bacteria</taxon>
        <taxon>Bacillati</taxon>
        <taxon>Bacillota</taxon>
        <taxon>Bacilli</taxon>
        <taxon>Bacillales</taxon>
        <taxon>Paenibacillaceae</taxon>
        <taxon>Cohnella</taxon>
    </lineage>
</organism>
<comment type="caution">
    <text evidence="6">The sequence shown here is derived from an EMBL/GenBank/DDBJ whole genome shotgun (WGS) entry which is preliminary data.</text>
</comment>
<evidence type="ECO:0000256" key="2">
    <source>
        <dbReference type="ARBA" id="ARBA00022801"/>
    </source>
</evidence>
<name>A0ABW0R0A1_9BACL</name>
<dbReference type="EC" id="3.5.2.9" evidence="6"/>
<dbReference type="Pfam" id="PF02682">
    <property type="entry name" value="CT_C_D"/>
    <property type="match status" value="1"/>
</dbReference>
<evidence type="ECO:0000256" key="3">
    <source>
        <dbReference type="ARBA" id="ARBA00022840"/>
    </source>
</evidence>
<dbReference type="SUPFAM" id="SSF50891">
    <property type="entry name" value="Cyclophilin-like"/>
    <property type="match status" value="2"/>
</dbReference>
<proteinExistence type="predicted"/>
<accession>A0ABW0R0A1</accession>
<dbReference type="NCBIfam" id="TIGR00370">
    <property type="entry name" value="5-oxoprolinase subunit PxpB"/>
    <property type="match status" value="1"/>
</dbReference>
<dbReference type="Proteomes" id="UP001596108">
    <property type="component" value="Unassembled WGS sequence"/>
</dbReference>
<protein>
    <submittedName>
        <fullName evidence="6">5-oxoprolinase subunit PxpB</fullName>
        <ecNumber evidence="6">3.5.2.9</ecNumber>
    </submittedName>
</protein>
<dbReference type="GO" id="GO:0017168">
    <property type="term" value="F:5-oxoprolinase (ATP-hydrolyzing) activity"/>
    <property type="evidence" value="ECO:0007669"/>
    <property type="project" value="UniProtKB-EC"/>
</dbReference>
<keyword evidence="2 6" id="KW-0378">Hydrolase</keyword>
<dbReference type="Gene3D" id="2.40.100.10">
    <property type="entry name" value="Cyclophilin-like"/>
    <property type="match status" value="2"/>
</dbReference>
<dbReference type="InterPro" id="IPR029000">
    <property type="entry name" value="Cyclophilin-like_dom_sf"/>
</dbReference>
<dbReference type="InterPro" id="IPR010016">
    <property type="entry name" value="PxpB"/>
</dbReference>
<dbReference type="Pfam" id="PF02626">
    <property type="entry name" value="CT_A_B"/>
    <property type="match status" value="1"/>
</dbReference>
<dbReference type="PANTHER" id="PTHR43309">
    <property type="entry name" value="5-OXOPROLINASE SUBUNIT C"/>
    <property type="match status" value="1"/>
</dbReference>